<sequence length="325" mass="37487">MATANTKRQSYTTAEKLKVIQFAEQQGNRSAQREFDIAKSNIRLWRRSKENLEKMPRLQRANRGKKAAWLRLEQDVMAWITEKRNNGLAILPTMIRLKAIKLSKDPQYDIPAGQFKASNHWCQRFMKRNGLSLRQKTTLAQRLPPDYEEKIVQFHQYVIRQRQAHNYPLHLVGNMDEVPVQFDTLSNRTVNAVGDKTVMIRTTGNEKNCLTVVLACARDGSKLKPLVIFKRKTMPKIQNKHGVVVTVQEKGWMDSETMKIWIEKVWCARIGGLSRRMSLLVFDSFEAHKTEQVKRSLKSENTDLSVIPGGLTSVLQPLELSLLFK</sequence>
<comment type="caution">
    <text evidence="3">The sequence shown here is derived from an EMBL/GenBank/DDBJ whole genome shotgun (WGS) entry which is preliminary data.</text>
</comment>
<gene>
    <name evidence="3" type="ORF">P5673_030227</name>
</gene>
<evidence type="ECO:0000259" key="2">
    <source>
        <dbReference type="PROSITE" id="PS51253"/>
    </source>
</evidence>
<dbReference type="PANTHER" id="PTHR19303:SF74">
    <property type="entry name" value="POGO TRANSPOSABLE ELEMENT WITH KRAB DOMAIN"/>
    <property type="match status" value="1"/>
</dbReference>
<dbReference type="Proteomes" id="UP001249851">
    <property type="component" value="Unassembled WGS sequence"/>
</dbReference>
<dbReference type="EMBL" id="JARQWQ010000127">
    <property type="protein sequence ID" value="KAK2549398.1"/>
    <property type="molecule type" value="Genomic_DNA"/>
</dbReference>
<dbReference type="SMART" id="SM00674">
    <property type="entry name" value="CENPB"/>
    <property type="match status" value="1"/>
</dbReference>
<dbReference type="GO" id="GO:0005634">
    <property type="term" value="C:nucleus"/>
    <property type="evidence" value="ECO:0007669"/>
    <property type="project" value="TreeGrafter"/>
</dbReference>
<dbReference type="PROSITE" id="PS51253">
    <property type="entry name" value="HTH_CENPB"/>
    <property type="match status" value="1"/>
</dbReference>
<dbReference type="InterPro" id="IPR009057">
    <property type="entry name" value="Homeodomain-like_sf"/>
</dbReference>
<dbReference type="Gene3D" id="1.10.10.60">
    <property type="entry name" value="Homeodomain-like"/>
    <property type="match status" value="1"/>
</dbReference>
<dbReference type="Pfam" id="PF03221">
    <property type="entry name" value="HTH_Tnp_Tc5"/>
    <property type="match status" value="1"/>
</dbReference>
<dbReference type="InterPro" id="IPR050863">
    <property type="entry name" value="CenT-Element_Derived"/>
</dbReference>
<dbReference type="InterPro" id="IPR004875">
    <property type="entry name" value="DDE_SF_endonuclease_dom"/>
</dbReference>
<protein>
    <submittedName>
        <fullName evidence="3">Pogo transposable element with KRAB domain</fullName>
    </submittedName>
</protein>
<dbReference type="InterPro" id="IPR006600">
    <property type="entry name" value="HTH_CenpB_DNA-bd_dom"/>
</dbReference>
<evidence type="ECO:0000313" key="4">
    <source>
        <dbReference type="Proteomes" id="UP001249851"/>
    </source>
</evidence>
<dbReference type="SUPFAM" id="SSF46689">
    <property type="entry name" value="Homeodomain-like"/>
    <property type="match status" value="2"/>
</dbReference>
<dbReference type="Pfam" id="PF03184">
    <property type="entry name" value="DDE_1"/>
    <property type="match status" value="1"/>
</dbReference>
<evidence type="ECO:0000313" key="3">
    <source>
        <dbReference type="EMBL" id="KAK2549398.1"/>
    </source>
</evidence>
<dbReference type="PANTHER" id="PTHR19303">
    <property type="entry name" value="TRANSPOSON"/>
    <property type="match status" value="1"/>
</dbReference>
<accession>A0AAD9PUQ0</accession>
<keyword evidence="1" id="KW-0238">DNA-binding</keyword>
<reference evidence="3" key="2">
    <citation type="journal article" date="2023" name="Science">
        <title>Genomic signatures of disease resistance in endangered staghorn corals.</title>
        <authorList>
            <person name="Vollmer S.V."/>
            <person name="Selwyn J.D."/>
            <person name="Despard B.A."/>
            <person name="Roesel C.L."/>
        </authorList>
    </citation>
    <scope>NUCLEOTIDE SEQUENCE</scope>
    <source>
        <strain evidence="3">K2</strain>
    </source>
</reference>
<proteinExistence type="predicted"/>
<evidence type="ECO:0000256" key="1">
    <source>
        <dbReference type="ARBA" id="ARBA00023125"/>
    </source>
</evidence>
<reference evidence="3" key="1">
    <citation type="journal article" date="2023" name="G3 (Bethesda)">
        <title>Whole genome assembly and annotation of the endangered Caribbean coral Acropora cervicornis.</title>
        <authorList>
            <person name="Selwyn J.D."/>
            <person name="Vollmer S.V."/>
        </authorList>
    </citation>
    <scope>NUCLEOTIDE SEQUENCE</scope>
    <source>
        <strain evidence="3">K2</strain>
    </source>
</reference>
<feature type="domain" description="HTH CENPB-type" evidence="2">
    <location>
        <begin position="60"/>
        <end position="135"/>
    </location>
</feature>
<name>A0AAD9PUQ0_ACRCE</name>
<dbReference type="GO" id="GO:0003677">
    <property type="term" value="F:DNA binding"/>
    <property type="evidence" value="ECO:0007669"/>
    <property type="project" value="UniProtKB-KW"/>
</dbReference>
<keyword evidence="4" id="KW-1185">Reference proteome</keyword>
<dbReference type="AlphaFoldDB" id="A0AAD9PUQ0"/>
<organism evidence="3 4">
    <name type="scientific">Acropora cervicornis</name>
    <name type="common">Staghorn coral</name>
    <dbReference type="NCBI Taxonomy" id="6130"/>
    <lineage>
        <taxon>Eukaryota</taxon>
        <taxon>Metazoa</taxon>
        <taxon>Cnidaria</taxon>
        <taxon>Anthozoa</taxon>
        <taxon>Hexacorallia</taxon>
        <taxon>Scleractinia</taxon>
        <taxon>Astrocoeniina</taxon>
        <taxon>Acroporidae</taxon>
        <taxon>Acropora</taxon>
    </lineage>
</organism>